<keyword evidence="2" id="KW-1185">Reference proteome</keyword>
<protein>
    <recommendedName>
        <fullName evidence="3">CopG family transcriptional regulator</fullName>
    </recommendedName>
</protein>
<gene>
    <name evidence="1" type="ORF">BJ992_003773</name>
</gene>
<name>A0A7X0IIK4_9ACTN</name>
<reference evidence="1 2" key="1">
    <citation type="submission" date="2020-08" db="EMBL/GenBank/DDBJ databases">
        <title>Sequencing the genomes of 1000 actinobacteria strains.</title>
        <authorList>
            <person name="Klenk H.-P."/>
        </authorList>
    </citation>
    <scope>NUCLEOTIDE SEQUENCE [LARGE SCALE GENOMIC DNA]</scope>
    <source>
        <strain evidence="1 2">DSM 44936</strain>
    </source>
</reference>
<proteinExistence type="predicted"/>
<evidence type="ECO:0000313" key="2">
    <source>
        <dbReference type="Proteomes" id="UP000555564"/>
    </source>
</evidence>
<dbReference type="EMBL" id="JACHIU010000001">
    <property type="protein sequence ID" value="MBB6474342.1"/>
    <property type="molecule type" value="Genomic_DNA"/>
</dbReference>
<comment type="caution">
    <text evidence="1">The sequence shown here is derived from an EMBL/GenBank/DDBJ whole genome shotgun (WGS) entry which is preliminary data.</text>
</comment>
<accession>A0A7X0IIK4</accession>
<organism evidence="1 2">
    <name type="scientific">Sphaerisporangium rubeum</name>
    <dbReference type="NCBI Taxonomy" id="321317"/>
    <lineage>
        <taxon>Bacteria</taxon>
        <taxon>Bacillati</taxon>
        <taxon>Actinomycetota</taxon>
        <taxon>Actinomycetes</taxon>
        <taxon>Streptosporangiales</taxon>
        <taxon>Streptosporangiaceae</taxon>
        <taxon>Sphaerisporangium</taxon>
    </lineage>
</organism>
<dbReference type="RefSeq" id="WP_184982768.1">
    <property type="nucleotide sequence ID" value="NZ_BAAALO010000095.1"/>
</dbReference>
<evidence type="ECO:0008006" key="3">
    <source>
        <dbReference type="Google" id="ProtNLM"/>
    </source>
</evidence>
<evidence type="ECO:0000313" key="1">
    <source>
        <dbReference type="EMBL" id="MBB6474342.1"/>
    </source>
</evidence>
<sequence length="86" mass="9534">MSPENPSKKPQSGEAEDKSRFVRLSVNLSPDIARTFKGLIDRKGLSITEGIRRAITIWGFVEEQIAQGNDLAVIESDGKPRKILIL</sequence>
<dbReference type="AlphaFoldDB" id="A0A7X0IIK4"/>
<dbReference type="Proteomes" id="UP000555564">
    <property type="component" value="Unassembled WGS sequence"/>
</dbReference>